<dbReference type="GeneID" id="80802557"/>
<dbReference type="RefSeq" id="WP_066534074.1">
    <property type="nucleotide sequence ID" value="NZ_PDEA01000001.1"/>
</dbReference>
<keyword evidence="1" id="KW-0732">Signal</keyword>
<dbReference type="PANTHER" id="PTHR21248:SF12">
    <property type="entry name" value="CARDIOLIPIN SYNTHASE C"/>
    <property type="match status" value="1"/>
</dbReference>
<evidence type="ECO:0000259" key="2">
    <source>
        <dbReference type="PROSITE" id="PS50035"/>
    </source>
</evidence>
<feature type="signal peptide" evidence="1">
    <location>
        <begin position="1"/>
        <end position="25"/>
    </location>
</feature>
<dbReference type="Proteomes" id="UP000220246">
    <property type="component" value="Unassembled WGS sequence"/>
</dbReference>
<feature type="chain" id="PRO_5012744014" evidence="1">
    <location>
        <begin position="26"/>
        <end position="519"/>
    </location>
</feature>
<dbReference type="PROSITE" id="PS51257">
    <property type="entry name" value="PROKAR_LIPOPROTEIN"/>
    <property type="match status" value="1"/>
</dbReference>
<comment type="caution">
    <text evidence="3">The sequence shown here is derived from an EMBL/GenBank/DDBJ whole genome shotgun (WGS) entry which is preliminary data.</text>
</comment>
<dbReference type="PROSITE" id="PS50035">
    <property type="entry name" value="PLD"/>
    <property type="match status" value="2"/>
</dbReference>
<dbReference type="SMART" id="SM00155">
    <property type="entry name" value="PLDc"/>
    <property type="match status" value="2"/>
</dbReference>
<dbReference type="GO" id="GO:0032049">
    <property type="term" value="P:cardiolipin biosynthetic process"/>
    <property type="evidence" value="ECO:0007669"/>
    <property type="project" value="UniProtKB-ARBA"/>
</dbReference>
<name>A0A2A7UYC6_COMTR</name>
<dbReference type="SUPFAM" id="SSF56024">
    <property type="entry name" value="Phospholipase D/nuclease"/>
    <property type="match status" value="2"/>
</dbReference>
<dbReference type="InterPro" id="IPR025202">
    <property type="entry name" value="PLD-like_dom"/>
</dbReference>
<sequence>MRLAPIFALLSLVLSLAGCSLPSLEGRTDSQAVAADTTGQSRLGLAVQQLRSSGHDAALTGIYALADPREAFAARALLARAADQTLDVQYYIWRGDKTGQLLLRELLTAADRGVRVRLLLDDGGTAGLDAELAALDSHPLIEVRLFNPFVLRTGKYLGYLTHFPRTNRRMHNKSFTADNQATIIGGRNVGNEYFGATDGVLFSDLDVLAIGPAVPEVSNDFDCYWNSASAYPIALLVRPDADTTPDALRQQYQVLAASAASEDFARAVEMTPFIQQLLQAQLPLEWAPVHLVSDDPAKVLGTAAQEGLMLPQLLQRTGMPTQRLDLVSPYFVPTRSGTEALAQLQRSGVQVRVLTNALEATDVAVVHSGYAKYRKPLLQAGIELFEMRSNNPQPVELEDQFKLGSLGSSGTSLHAKTFAIDGQKAFVGSFNFDPRSAMLNTELGFVIDSPVLARQISDTFDTQVPLRAYRVGLDGQGQLQWQAQNNDGGVDTYTQEPYSSWWLRLLLRVLGWLPIEWLL</sequence>
<evidence type="ECO:0000313" key="4">
    <source>
        <dbReference type="Proteomes" id="UP000220246"/>
    </source>
</evidence>
<dbReference type="STRING" id="1219032.GCA_001515545_00996"/>
<dbReference type="CDD" id="cd09111">
    <property type="entry name" value="PLDc_ymdC_like_1"/>
    <property type="match status" value="1"/>
</dbReference>
<dbReference type="Pfam" id="PF13091">
    <property type="entry name" value="PLDc_2"/>
    <property type="match status" value="2"/>
</dbReference>
<dbReference type="PANTHER" id="PTHR21248">
    <property type="entry name" value="CARDIOLIPIN SYNTHASE"/>
    <property type="match status" value="1"/>
</dbReference>
<dbReference type="GO" id="GO:0030572">
    <property type="term" value="F:phosphatidyltransferase activity"/>
    <property type="evidence" value="ECO:0007669"/>
    <property type="project" value="UniProtKB-ARBA"/>
</dbReference>
<feature type="domain" description="PLD phosphodiesterase" evidence="2">
    <location>
        <begin position="166"/>
        <end position="193"/>
    </location>
</feature>
<accession>A0A2A7UYC6</accession>
<evidence type="ECO:0000313" key="3">
    <source>
        <dbReference type="EMBL" id="PEH90257.1"/>
    </source>
</evidence>
<gene>
    <name evidence="3" type="ORF">CRM82_18185</name>
</gene>
<protein>
    <submittedName>
        <fullName evidence="3">Phospholipase D family protein</fullName>
    </submittedName>
</protein>
<dbReference type="AlphaFoldDB" id="A0A2A7UYC6"/>
<proteinExistence type="predicted"/>
<keyword evidence="4" id="KW-1185">Reference proteome</keyword>
<dbReference type="EMBL" id="PDEA01000001">
    <property type="protein sequence ID" value="PEH90257.1"/>
    <property type="molecule type" value="Genomic_DNA"/>
</dbReference>
<reference evidence="4" key="1">
    <citation type="submission" date="2017-09" db="EMBL/GenBank/DDBJ databases">
        <title>FDA dAtabase for Regulatory Grade micrObial Sequences (FDA-ARGOS): Supporting development and validation of Infectious Disease Dx tests.</title>
        <authorList>
            <person name="Minogue T."/>
            <person name="Wolcott M."/>
            <person name="Wasieloski L."/>
            <person name="Aguilar W."/>
            <person name="Moore D."/>
            <person name="Tallon L."/>
            <person name="Sadzewicz L."/>
            <person name="Ott S."/>
            <person name="Zhao X."/>
            <person name="Nagaraj S."/>
            <person name="Vavikolanu K."/>
            <person name="Aluvathingal J."/>
            <person name="Nadendla S."/>
            <person name="Sichtig H."/>
        </authorList>
    </citation>
    <scope>NUCLEOTIDE SEQUENCE [LARGE SCALE GENOMIC DNA]</scope>
    <source>
        <strain evidence="4">FDAARGOS_394</strain>
    </source>
</reference>
<feature type="domain" description="PLD phosphodiesterase" evidence="2">
    <location>
        <begin position="409"/>
        <end position="436"/>
    </location>
</feature>
<evidence type="ECO:0000256" key="1">
    <source>
        <dbReference type="SAM" id="SignalP"/>
    </source>
</evidence>
<dbReference type="Gene3D" id="3.30.870.10">
    <property type="entry name" value="Endonuclease Chain A"/>
    <property type="match status" value="2"/>
</dbReference>
<dbReference type="InterPro" id="IPR001736">
    <property type="entry name" value="PLipase_D/transphosphatidylase"/>
</dbReference>
<dbReference type="OrthoDB" id="9814092at2"/>
<dbReference type="CDD" id="cd09113">
    <property type="entry name" value="PLDc_ymdC_like_2"/>
    <property type="match status" value="1"/>
</dbReference>
<organism evidence="3 4">
    <name type="scientific">Comamonas terrigena</name>
    <dbReference type="NCBI Taxonomy" id="32013"/>
    <lineage>
        <taxon>Bacteria</taxon>
        <taxon>Pseudomonadati</taxon>
        <taxon>Pseudomonadota</taxon>
        <taxon>Betaproteobacteria</taxon>
        <taxon>Burkholderiales</taxon>
        <taxon>Comamonadaceae</taxon>
        <taxon>Comamonas</taxon>
    </lineage>
</organism>